<dbReference type="InterPro" id="IPR014942">
    <property type="entry name" value="AbiEii"/>
</dbReference>
<comment type="caution">
    <text evidence="2">The sequence shown here is derived from an EMBL/GenBank/DDBJ whole genome shotgun (WGS) entry which is preliminary data.</text>
</comment>
<feature type="region of interest" description="Disordered" evidence="1">
    <location>
        <begin position="103"/>
        <end position="127"/>
    </location>
</feature>
<protein>
    <submittedName>
        <fullName evidence="2">Uncharacterized protein</fullName>
    </submittedName>
</protein>
<dbReference type="eggNOG" id="COG2253">
    <property type="taxonomic scope" value="Bacteria"/>
</dbReference>
<dbReference type="AlphaFoldDB" id="A0A086XQA1"/>
<evidence type="ECO:0000256" key="1">
    <source>
        <dbReference type="SAM" id="MobiDB-lite"/>
    </source>
</evidence>
<dbReference type="EMBL" id="JFZB01000064">
    <property type="protein sequence ID" value="KFI24201.1"/>
    <property type="molecule type" value="Genomic_DNA"/>
</dbReference>
<gene>
    <name evidence="2" type="ORF">CG50_13455</name>
</gene>
<organism evidence="2 3">
    <name type="scientific">Paenirhodobacter enshiensis</name>
    <dbReference type="NCBI Taxonomy" id="1105367"/>
    <lineage>
        <taxon>Bacteria</taxon>
        <taxon>Pseudomonadati</taxon>
        <taxon>Pseudomonadota</taxon>
        <taxon>Alphaproteobacteria</taxon>
        <taxon>Rhodobacterales</taxon>
        <taxon>Rhodobacter group</taxon>
        <taxon>Paenirhodobacter</taxon>
    </lineage>
</organism>
<dbReference type="Pfam" id="PF08843">
    <property type="entry name" value="AbiEii"/>
    <property type="match status" value="1"/>
</dbReference>
<keyword evidence="3" id="KW-1185">Reference proteome</keyword>
<evidence type="ECO:0000313" key="3">
    <source>
        <dbReference type="Proteomes" id="UP000028824"/>
    </source>
</evidence>
<evidence type="ECO:0000313" key="2">
    <source>
        <dbReference type="EMBL" id="KFI24201.1"/>
    </source>
</evidence>
<name>A0A086XQA1_9RHOB</name>
<proteinExistence type="predicted"/>
<reference evidence="2 3" key="1">
    <citation type="submission" date="2014-03" db="EMBL/GenBank/DDBJ databases">
        <title>Genome of Paenirhodobacter enshiensis DW2-9.</title>
        <authorList>
            <person name="Wang D."/>
            <person name="Wang G."/>
        </authorList>
    </citation>
    <scope>NUCLEOTIDE SEQUENCE [LARGE SCALE GENOMIC DNA]</scope>
    <source>
        <strain evidence="2 3">DW2-9</strain>
    </source>
</reference>
<feature type="compositionally biased region" description="Basic and acidic residues" evidence="1">
    <location>
        <begin position="106"/>
        <end position="115"/>
    </location>
</feature>
<sequence>MIQDAIAAQGLPASTRADGDKLFIDYEAASSGSGYVAPSVMLEFGARSTGEPASPRDVACDANGLIEGVTFPTATPRVMHAERTFWEKATAIHLFCVQGRPGNEIGRSDRDDRPPEATCAGPISIPR</sequence>
<dbReference type="Proteomes" id="UP000028824">
    <property type="component" value="Unassembled WGS sequence"/>
</dbReference>
<accession>A0A086XQA1</accession>